<evidence type="ECO:0000313" key="6">
    <source>
        <dbReference type="Proteomes" id="UP001418444"/>
    </source>
</evidence>
<evidence type="ECO:0000256" key="2">
    <source>
        <dbReference type="PROSITE-ProRule" id="PRU00335"/>
    </source>
</evidence>
<evidence type="ECO:0000313" key="5">
    <source>
        <dbReference type="EMBL" id="GAA3970193.1"/>
    </source>
</evidence>
<dbReference type="InterPro" id="IPR050109">
    <property type="entry name" value="HTH-type_TetR-like_transc_reg"/>
</dbReference>
<dbReference type="InterPro" id="IPR036271">
    <property type="entry name" value="Tet_transcr_reg_TetR-rel_C_sf"/>
</dbReference>
<feature type="domain" description="HTH tetR-type" evidence="4">
    <location>
        <begin position="95"/>
        <end position="155"/>
    </location>
</feature>
<sequence>MFSMTELGGGVGGAVRALRQRRGITLRELAADLGVSPGTMSAIENGKVAVTVERLQQLAAVLHVGVAELVAPPFEPVLARPESVDAGADWAVFDRLELDPVLAAAVEVFAETGYHGATMRVVAAAADLSVAGIYRYHRSKQRLLVALADAQLSDLGWRVEAAAAQAPDPAQAFAAMVRALVLCQISRRELAFIVETELRSLQEPDRSRIAALRHGVQRRFVEVADEAVRAGLFTTAAPAAGAEAVVSLCRAVPFRFDGAALPDGPALAIEYAALASAMMGGSVQLS</sequence>
<organism evidence="5 6">
    <name type="scientific">Gordonia caeni</name>
    <dbReference type="NCBI Taxonomy" id="1007097"/>
    <lineage>
        <taxon>Bacteria</taxon>
        <taxon>Bacillati</taxon>
        <taxon>Actinomycetota</taxon>
        <taxon>Actinomycetes</taxon>
        <taxon>Mycobacteriales</taxon>
        <taxon>Gordoniaceae</taxon>
        <taxon>Gordonia</taxon>
    </lineage>
</organism>
<dbReference type="SUPFAM" id="SSF46689">
    <property type="entry name" value="Homeodomain-like"/>
    <property type="match status" value="1"/>
</dbReference>
<dbReference type="PANTHER" id="PTHR30055:SF237">
    <property type="entry name" value="TRANSCRIPTIONAL REPRESSOR MCE3R"/>
    <property type="match status" value="1"/>
</dbReference>
<feature type="DNA-binding region" description="H-T-H motif" evidence="2">
    <location>
        <begin position="118"/>
        <end position="137"/>
    </location>
</feature>
<proteinExistence type="predicted"/>
<evidence type="ECO:0008006" key="7">
    <source>
        <dbReference type="Google" id="ProtNLM"/>
    </source>
</evidence>
<protein>
    <recommendedName>
        <fullName evidence="7">Helix-turn-helix domain-containing protein</fullName>
    </recommendedName>
</protein>
<reference evidence="6" key="1">
    <citation type="journal article" date="2019" name="Int. J. Syst. Evol. Microbiol.">
        <title>The Global Catalogue of Microorganisms (GCM) 10K type strain sequencing project: providing services to taxonomists for standard genome sequencing and annotation.</title>
        <authorList>
            <consortium name="The Broad Institute Genomics Platform"/>
            <consortium name="The Broad Institute Genome Sequencing Center for Infectious Disease"/>
            <person name="Wu L."/>
            <person name="Ma J."/>
        </authorList>
    </citation>
    <scope>NUCLEOTIDE SEQUENCE [LARGE SCALE GENOMIC DNA]</scope>
    <source>
        <strain evidence="6">JCM 16923</strain>
    </source>
</reference>
<dbReference type="Gene3D" id="1.10.357.10">
    <property type="entry name" value="Tetracycline Repressor, domain 2"/>
    <property type="match status" value="1"/>
</dbReference>
<accession>A0ABP7PRT2</accession>
<dbReference type="EMBL" id="BAAAZW010000013">
    <property type="protein sequence ID" value="GAA3970193.1"/>
    <property type="molecule type" value="Genomic_DNA"/>
</dbReference>
<dbReference type="PANTHER" id="PTHR30055">
    <property type="entry name" value="HTH-TYPE TRANSCRIPTIONAL REGULATOR RUTR"/>
    <property type="match status" value="1"/>
</dbReference>
<dbReference type="InterPro" id="IPR001387">
    <property type="entry name" value="Cro/C1-type_HTH"/>
</dbReference>
<dbReference type="Pfam" id="PF00440">
    <property type="entry name" value="TetR_N"/>
    <property type="match status" value="1"/>
</dbReference>
<dbReference type="SUPFAM" id="SSF47413">
    <property type="entry name" value="lambda repressor-like DNA-binding domains"/>
    <property type="match status" value="1"/>
</dbReference>
<keyword evidence="1 2" id="KW-0238">DNA-binding</keyword>
<dbReference type="PROSITE" id="PS50943">
    <property type="entry name" value="HTH_CROC1"/>
    <property type="match status" value="1"/>
</dbReference>
<dbReference type="SUPFAM" id="SSF48498">
    <property type="entry name" value="Tetracyclin repressor-like, C-terminal domain"/>
    <property type="match status" value="1"/>
</dbReference>
<gene>
    <name evidence="5" type="ORF">GCM10022231_34530</name>
</gene>
<dbReference type="InterPro" id="IPR010982">
    <property type="entry name" value="Lambda_DNA-bd_dom_sf"/>
</dbReference>
<evidence type="ECO:0000259" key="3">
    <source>
        <dbReference type="PROSITE" id="PS50943"/>
    </source>
</evidence>
<name>A0ABP7PRT2_9ACTN</name>
<evidence type="ECO:0000256" key="1">
    <source>
        <dbReference type="ARBA" id="ARBA00023125"/>
    </source>
</evidence>
<comment type="caution">
    <text evidence="5">The sequence shown here is derived from an EMBL/GenBank/DDBJ whole genome shotgun (WGS) entry which is preliminary data.</text>
</comment>
<dbReference type="Pfam" id="PF17932">
    <property type="entry name" value="TetR_C_24"/>
    <property type="match status" value="1"/>
</dbReference>
<dbReference type="PRINTS" id="PR00455">
    <property type="entry name" value="HTHTETR"/>
</dbReference>
<dbReference type="CDD" id="cd00093">
    <property type="entry name" value="HTH_XRE"/>
    <property type="match status" value="1"/>
</dbReference>
<dbReference type="Gene3D" id="1.10.260.40">
    <property type="entry name" value="lambda repressor-like DNA-binding domains"/>
    <property type="match status" value="1"/>
</dbReference>
<dbReference type="Proteomes" id="UP001418444">
    <property type="component" value="Unassembled WGS sequence"/>
</dbReference>
<dbReference type="SMART" id="SM00530">
    <property type="entry name" value="HTH_XRE"/>
    <property type="match status" value="1"/>
</dbReference>
<dbReference type="Pfam" id="PF01381">
    <property type="entry name" value="HTH_3"/>
    <property type="match status" value="1"/>
</dbReference>
<dbReference type="InterPro" id="IPR001647">
    <property type="entry name" value="HTH_TetR"/>
</dbReference>
<feature type="domain" description="HTH cro/C1-type" evidence="3">
    <location>
        <begin position="15"/>
        <end position="69"/>
    </location>
</feature>
<dbReference type="InterPro" id="IPR009057">
    <property type="entry name" value="Homeodomain-like_sf"/>
</dbReference>
<dbReference type="PROSITE" id="PS50977">
    <property type="entry name" value="HTH_TETR_2"/>
    <property type="match status" value="1"/>
</dbReference>
<evidence type="ECO:0000259" key="4">
    <source>
        <dbReference type="PROSITE" id="PS50977"/>
    </source>
</evidence>
<dbReference type="InterPro" id="IPR041490">
    <property type="entry name" value="KstR2_TetR_C"/>
</dbReference>
<keyword evidence="6" id="KW-1185">Reference proteome</keyword>